<reference evidence="4 5" key="1">
    <citation type="submission" date="2020-03" db="EMBL/GenBank/DDBJ databases">
        <title>WGS of actinomycetes isolated from Thailand.</title>
        <authorList>
            <person name="Thawai C."/>
        </authorList>
    </citation>
    <scope>NUCLEOTIDE SEQUENCE [LARGE SCALE GENOMIC DNA]</scope>
    <source>
        <strain evidence="4 5">FMUSA5-5</strain>
    </source>
</reference>
<dbReference type="InterPro" id="IPR006558">
    <property type="entry name" value="LamG-like"/>
</dbReference>
<keyword evidence="2" id="KW-1015">Disulfide bond</keyword>
<proteinExistence type="predicted"/>
<organism evidence="4 5">
    <name type="scientific">Nonomuraea composti</name>
    <dbReference type="NCBI Taxonomy" id="2720023"/>
    <lineage>
        <taxon>Bacteria</taxon>
        <taxon>Bacillati</taxon>
        <taxon>Actinomycetota</taxon>
        <taxon>Actinomycetes</taxon>
        <taxon>Streptosporangiales</taxon>
        <taxon>Streptosporangiaceae</taxon>
        <taxon>Nonomuraea</taxon>
    </lineage>
</organism>
<feature type="domain" description="LamG-like jellyroll fold" evidence="3">
    <location>
        <begin position="1185"/>
        <end position="1325"/>
    </location>
</feature>
<comment type="caution">
    <text evidence="4">The sequence shown here is derived from an EMBL/GenBank/DDBJ whole genome shotgun (WGS) entry which is preliminary data.</text>
</comment>
<evidence type="ECO:0000313" key="4">
    <source>
        <dbReference type="EMBL" id="NJP96654.1"/>
    </source>
</evidence>
<evidence type="ECO:0000256" key="2">
    <source>
        <dbReference type="ARBA" id="ARBA00023157"/>
    </source>
</evidence>
<evidence type="ECO:0000259" key="3">
    <source>
        <dbReference type="SMART" id="SM00560"/>
    </source>
</evidence>
<dbReference type="Proteomes" id="UP000696294">
    <property type="component" value="Unassembled WGS sequence"/>
</dbReference>
<dbReference type="EMBL" id="JAATEP010000052">
    <property type="protein sequence ID" value="NJP96654.1"/>
    <property type="molecule type" value="Genomic_DNA"/>
</dbReference>
<dbReference type="Pfam" id="PF13385">
    <property type="entry name" value="Laminin_G_3"/>
    <property type="match status" value="3"/>
</dbReference>
<keyword evidence="5" id="KW-1185">Reference proteome</keyword>
<accession>A0ABX1BFW3</accession>
<keyword evidence="1" id="KW-0732">Signal</keyword>
<dbReference type="RefSeq" id="WP_168018191.1">
    <property type="nucleotide sequence ID" value="NZ_JAATEP010000052.1"/>
</dbReference>
<feature type="domain" description="LamG-like jellyroll fold" evidence="3">
    <location>
        <begin position="737"/>
        <end position="878"/>
    </location>
</feature>
<dbReference type="Gene3D" id="2.60.120.200">
    <property type="match status" value="3"/>
</dbReference>
<protein>
    <submittedName>
        <fullName evidence="4">LamG domain-containing protein</fullName>
    </submittedName>
</protein>
<gene>
    <name evidence="4" type="ORF">HCN51_45730</name>
</gene>
<sequence>MATEADALRLARKTGKSIEIGAFRGESREVFANSDGTYTAVEHLRPVRTRQSGRWVKTDARLEPKPDGSIGPVASTVDLRFSAGGEAPLATMGLAGRDLSLGWNSTLPAPTLDGDTAVYAEVLPGVDLQARADVDGFSHVLVVKTREAAANPALSHISYRLSGKGLTMRKDGTGAMSAVDAVSGATVFRAPTPLMWDSAPAQAAVAARTPEAAAVAPGQVSSAEGPGEGAKVAELGVQVTQDNLALVPDKDLLTGENTTFPLYIDPVFKTEQANEWAMTTSAFPSTPYYKFKGKNDEGMGYCSTGLDARCGSNHVKRLHYELPIGAYAGKSIISAEFQAKEVWSASCEDRAVQLWWTDNFADALDWDKQKTSGWWRQQLDSRDVAFGHDANCPAKNVEFDAKAGLTKALADGQSRMAFGLRAANESDMIGWKRFGDDAYLRVNYNTPPQQPKPADLSMNPGGACVSPNGPKLQKVPVLYATLRDADTEDAAKVRGQFRLFWDGALKWTSPLTDAKASGSQFQMTIPATLNPPQGKMLSWDVRSYDGTTYSAYSSEGSGAIFCTFLYDTSAPAAPAITSTAYPESDPDNPDDPWIDGVGRYGDFTIDTTATDVVRYQIGLNTDPSSAYERTTTGGGPVTISIMPSTAGVNILRVKALDAAGNASAVAQYLFRVKAGTPAKAEWSMDDPAGSTTLSGQIPATLTGNATLGVPGADGTALDLDGTSTYAKAEGPALDTGKSFSIAAWVRLATTKPGRQMNVVAQAGAIKSGFDLFYSPGYDRWSFMRATSDTTSATGVRVNSTAAPQGGEWQHLVGVYDATSGQLRLYVNGTLAGSTAFTTDWNATGPVFIGSGAYSGGPGTLFGGSIDDVRLYDRVVTGTEARDLFTTHPTAAGRWKLNSASGTPTVSGDDSGKARHLTLGGGASIDVADVAVGTGALTLNGTSGYAATAAPVVNTGESFTVATWASTAGRPQKPVTVLSEEGNVNSAFTLRYLPDSADPANQGAWQIDVPDKDATGAVSQTASHPRFQTNSSWDHLAVVYDAFADQLRLYVNGQLEESASLRDNTVGFTATKGLQLGRTKTGGAYGEYWPGRLDDTWAFTGIASESQIQTLANSTELPTYPPIAPELLLNLDECDGTTAYDNSGKGHDATLNGTVSWVEDVRGSCAVQLTGGAYAATTVAPVRTDRAFSVTAWVKLDSATANHAVVSQDSAGGSAFYLGYEQATQRWIMRIRANDTSTAAARTAVSSAAPVVGSWTHLAGVYDPTSKKVSLYVNGAPQGSTTHDTPWNGSGALQIGRTKFVSGSYGNAWPGAIDEVHAYQGALTTEEITLLANS</sequence>
<dbReference type="PANTHER" id="PTHR46943:SF1">
    <property type="entry name" value="PENTRAXIN-RELATED PROTEIN PTX3"/>
    <property type="match status" value="1"/>
</dbReference>
<dbReference type="SUPFAM" id="SSF49899">
    <property type="entry name" value="Concanavalin A-like lectins/glucanases"/>
    <property type="match status" value="3"/>
</dbReference>
<dbReference type="InterPro" id="IPR013320">
    <property type="entry name" value="ConA-like_dom_sf"/>
</dbReference>
<dbReference type="InterPro" id="IPR042837">
    <property type="entry name" value="PTX3"/>
</dbReference>
<evidence type="ECO:0000313" key="5">
    <source>
        <dbReference type="Proteomes" id="UP000696294"/>
    </source>
</evidence>
<dbReference type="SMART" id="SM00560">
    <property type="entry name" value="LamGL"/>
    <property type="match status" value="3"/>
</dbReference>
<feature type="domain" description="LamG-like jellyroll fold" evidence="3">
    <location>
        <begin position="956"/>
        <end position="1105"/>
    </location>
</feature>
<name>A0ABX1BFW3_9ACTN</name>
<dbReference type="PANTHER" id="PTHR46943">
    <property type="entry name" value="PENTRAXIN-RELATED PROTEIN PTX3"/>
    <property type="match status" value="1"/>
</dbReference>
<evidence type="ECO:0000256" key="1">
    <source>
        <dbReference type="ARBA" id="ARBA00022729"/>
    </source>
</evidence>